<dbReference type="EMBL" id="GBRH01282936">
    <property type="protein sequence ID" value="JAD14959.1"/>
    <property type="molecule type" value="Transcribed_RNA"/>
</dbReference>
<reference evidence="2" key="2">
    <citation type="journal article" date="2015" name="Data Brief">
        <title>Shoot transcriptome of the giant reed, Arundo donax.</title>
        <authorList>
            <person name="Barrero R.A."/>
            <person name="Guerrero F.D."/>
            <person name="Moolhuijzen P."/>
            <person name="Goolsby J.A."/>
            <person name="Tidwell J."/>
            <person name="Bellgard S.E."/>
            <person name="Bellgard M.I."/>
        </authorList>
    </citation>
    <scope>NUCLEOTIDE SEQUENCE</scope>
    <source>
        <tissue evidence="2">Shoot tissue taken approximately 20 cm above the soil surface</tissue>
    </source>
</reference>
<dbReference type="AlphaFoldDB" id="A0A0A8XNH2"/>
<organism evidence="2">
    <name type="scientific">Arundo donax</name>
    <name type="common">Giant reed</name>
    <name type="synonym">Donax arundinaceus</name>
    <dbReference type="NCBI Taxonomy" id="35708"/>
    <lineage>
        <taxon>Eukaryota</taxon>
        <taxon>Viridiplantae</taxon>
        <taxon>Streptophyta</taxon>
        <taxon>Embryophyta</taxon>
        <taxon>Tracheophyta</taxon>
        <taxon>Spermatophyta</taxon>
        <taxon>Magnoliopsida</taxon>
        <taxon>Liliopsida</taxon>
        <taxon>Poales</taxon>
        <taxon>Poaceae</taxon>
        <taxon>PACMAD clade</taxon>
        <taxon>Arundinoideae</taxon>
        <taxon>Arundineae</taxon>
        <taxon>Arundo</taxon>
    </lineage>
</organism>
<name>A0A0A8XNH2_ARUDO</name>
<accession>A0A0A8XNH2</accession>
<evidence type="ECO:0000256" key="1">
    <source>
        <dbReference type="SAM" id="Phobius"/>
    </source>
</evidence>
<sequence>MEDNLCGSLQSLLLFALPALTKKIALPAVPTESSHVLLLPIILYNKLSSTFFYFTGTFIYFLYTRE</sequence>
<keyword evidence="1" id="KW-1133">Transmembrane helix</keyword>
<proteinExistence type="predicted"/>
<keyword evidence="1" id="KW-0472">Membrane</keyword>
<keyword evidence="1" id="KW-0812">Transmembrane</keyword>
<evidence type="ECO:0000313" key="2">
    <source>
        <dbReference type="EMBL" id="JAD14959.1"/>
    </source>
</evidence>
<feature type="transmembrane region" description="Helical" evidence="1">
    <location>
        <begin position="37"/>
        <end position="63"/>
    </location>
</feature>
<protein>
    <submittedName>
        <fullName evidence="2">Uncharacterized protein</fullName>
    </submittedName>
</protein>
<reference evidence="2" key="1">
    <citation type="submission" date="2014-09" db="EMBL/GenBank/DDBJ databases">
        <authorList>
            <person name="Magalhaes I.L.F."/>
            <person name="Oliveira U."/>
            <person name="Santos F.R."/>
            <person name="Vidigal T.H.D.A."/>
            <person name="Brescovit A.D."/>
            <person name="Santos A.J."/>
        </authorList>
    </citation>
    <scope>NUCLEOTIDE SEQUENCE</scope>
    <source>
        <tissue evidence="2">Shoot tissue taken approximately 20 cm above the soil surface</tissue>
    </source>
</reference>